<reference evidence="15 16" key="1">
    <citation type="journal article" date="2011" name="Int. J. Syst. Evol. Microbiol.">
        <title>Description of Undibacterium oligocarboniphilum sp. nov., isolated from purified water, and Undibacterium pigrum strain CCUG 49012 as the type strain of Undibacterium parvum sp. nov., and emended descriptions of the genus Undibacterium and the species Undibacterium pigrum.</title>
        <authorList>
            <person name="Eder W."/>
            <person name="Wanner G."/>
            <person name="Ludwig W."/>
            <person name="Busse H.J."/>
            <person name="Ziemke-Kageler F."/>
            <person name="Lang E."/>
        </authorList>
    </citation>
    <scope>NUCLEOTIDE SEQUENCE [LARGE SCALE GENOMIC DNA]</scope>
    <source>
        <strain evidence="15 16">DSM 23061</strain>
    </source>
</reference>
<dbReference type="InterPro" id="IPR039426">
    <property type="entry name" value="TonB-dep_rcpt-like"/>
</dbReference>
<keyword evidence="12" id="KW-0732">Signal</keyword>
<organism evidence="15 16">
    <name type="scientific">Undibacterium parvum</name>
    <dbReference type="NCBI Taxonomy" id="401471"/>
    <lineage>
        <taxon>Bacteria</taxon>
        <taxon>Pseudomonadati</taxon>
        <taxon>Pseudomonadota</taxon>
        <taxon>Betaproteobacteria</taxon>
        <taxon>Burkholderiales</taxon>
        <taxon>Oxalobacteraceae</taxon>
        <taxon>Undibacterium</taxon>
    </lineage>
</organism>
<feature type="chain" id="PRO_5019425191" evidence="12">
    <location>
        <begin position="26"/>
        <end position="690"/>
    </location>
</feature>
<proteinExistence type="inferred from homology"/>
<comment type="similarity">
    <text evidence="2 10 11">Belongs to the TonB-dependent receptor family.</text>
</comment>
<feature type="domain" description="TonB-dependent receptor-like beta-barrel" evidence="13">
    <location>
        <begin position="234"/>
        <end position="652"/>
    </location>
</feature>
<accession>A0A3S9HJN9</accession>
<evidence type="ECO:0000259" key="13">
    <source>
        <dbReference type="Pfam" id="PF00593"/>
    </source>
</evidence>
<dbReference type="Gene3D" id="2.170.130.10">
    <property type="entry name" value="TonB-dependent receptor, plug domain"/>
    <property type="match status" value="1"/>
</dbReference>
<name>A0A3S9HJN9_9BURK</name>
<evidence type="ECO:0000256" key="11">
    <source>
        <dbReference type="RuleBase" id="RU003357"/>
    </source>
</evidence>
<evidence type="ECO:0000313" key="15">
    <source>
        <dbReference type="EMBL" id="AZP12311.1"/>
    </source>
</evidence>
<feature type="domain" description="TonB-dependent receptor plug" evidence="14">
    <location>
        <begin position="72"/>
        <end position="176"/>
    </location>
</feature>
<keyword evidence="8 15" id="KW-0675">Receptor</keyword>
<dbReference type="AlphaFoldDB" id="A0A3S9HJN9"/>
<evidence type="ECO:0000256" key="3">
    <source>
        <dbReference type="ARBA" id="ARBA00022448"/>
    </source>
</evidence>
<keyword evidence="4 10" id="KW-1134">Transmembrane beta strand</keyword>
<dbReference type="Gene3D" id="2.40.170.20">
    <property type="entry name" value="TonB-dependent receptor, beta-barrel domain"/>
    <property type="match status" value="1"/>
</dbReference>
<evidence type="ECO:0000256" key="9">
    <source>
        <dbReference type="ARBA" id="ARBA00023237"/>
    </source>
</evidence>
<keyword evidence="7 10" id="KW-0472">Membrane</keyword>
<keyword evidence="5 10" id="KW-0812">Transmembrane</keyword>
<dbReference type="GO" id="GO:0009279">
    <property type="term" value="C:cell outer membrane"/>
    <property type="evidence" value="ECO:0007669"/>
    <property type="project" value="UniProtKB-SubCell"/>
</dbReference>
<evidence type="ECO:0000259" key="14">
    <source>
        <dbReference type="Pfam" id="PF07715"/>
    </source>
</evidence>
<comment type="subcellular location">
    <subcellularLocation>
        <location evidence="1 10">Cell outer membrane</location>
        <topology evidence="1 10">Multi-pass membrane protein</topology>
    </subcellularLocation>
</comment>
<dbReference type="GO" id="GO:0044718">
    <property type="term" value="P:siderophore transmembrane transport"/>
    <property type="evidence" value="ECO:0007669"/>
    <property type="project" value="TreeGrafter"/>
</dbReference>
<protein>
    <submittedName>
        <fullName evidence="15">TonB-dependent receptor</fullName>
    </submittedName>
</protein>
<keyword evidence="3 10" id="KW-0813">Transport</keyword>
<keyword evidence="6 11" id="KW-0798">TonB box</keyword>
<dbReference type="OrthoDB" id="9790771at2"/>
<dbReference type="Pfam" id="PF07715">
    <property type="entry name" value="Plug"/>
    <property type="match status" value="1"/>
</dbReference>
<evidence type="ECO:0000256" key="5">
    <source>
        <dbReference type="ARBA" id="ARBA00022692"/>
    </source>
</evidence>
<dbReference type="Proteomes" id="UP000275663">
    <property type="component" value="Chromosome"/>
</dbReference>
<dbReference type="InterPro" id="IPR036942">
    <property type="entry name" value="Beta-barrel_TonB_sf"/>
</dbReference>
<dbReference type="SUPFAM" id="SSF56935">
    <property type="entry name" value="Porins"/>
    <property type="match status" value="1"/>
</dbReference>
<dbReference type="InterPro" id="IPR012910">
    <property type="entry name" value="Plug_dom"/>
</dbReference>
<dbReference type="PROSITE" id="PS52016">
    <property type="entry name" value="TONB_DEPENDENT_REC_3"/>
    <property type="match status" value="1"/>
</dbReference>
<feature type="signal peptide" evidence="12">
    <location>
        <begin position="1"/>
        <end position="25"/>
    </location>
</feature>
<evidence type="ECO:0000313" key="16">
    <source>
        <dbReference type="Proteomes" id="UP000275663"/>
    </source>
</evidence>
<keyword evidence="16" id="KW-1185">Reference proteome</keyword>
<gene>
    <name evidence="15" type="ORF">EJN92_10045</name>
</gene>
<dbReference type="EMBL" id="CP034464">
    <property type="protein sequence ID" value="AZP12311.1"/>
    <property type="molecule type" value="Genomic_DNA"/>
</dbReference>
<keyword evidence="9 10" id="KW-0998">Cell outer membrane</keyword>
<evidence type="ECO:0000256" key="10">
    <source>
        <dbReference type="PROSITE-ProRule" id="PRU01360"/>
    </source>
</evidence>
<dbReference type="InterPro" id="IPR000531">
    <property type="entry name" value="Beta-barrel_TonB"/>
</dbReference>
<dbReference type="InterPro" id="IPR037066">
    <property type="entry name" value="Plug_dom_sf"/>
</dbReference>
<evidence type="ECO:0000256" key="8">
    <source>
        <dbReference type="ARBA" id="ARBA00023170"/>
    </source>
</evidence>
<dbReference type="RefSeq" id="WP_126127693.1">
    <property type="nucleotide sequence ID" value="NZ_CP034464.1"/>
</dbReference>
<evidence type="ECO:0000256" key="7">
    <source>
        <dbReference type="ARBA" id="ARBA00023136"/>
    </source>
</evidence>
<dbReference type="PANTHER" id="PTHR30069">
    <property type="entry name" value="TONB-DEPENDENT OUTER MEMBRANE RECEPTOR"/>
    <property type="match status" value="1"/>
</dbReference>
<evidence type="ECO:0000256" key="1">
    <source>
        <dbReference type="ARBA" id="ARBA00004571"/>
    </source>
</evidence>
<evidence type="ECO:0000256" key="6">
    <source>
        <dbReference type="ARBA" id="ARBA00023077"/>
    </source>
</evidence>
<sequence>MAIRKTPLALLVALAIQQFIHPAHAQSNLPLDGQSKVPAVQNAAAENLGQRPLAASTNVAHIAELPTVQVQAQTPSQDDVVVRSVLQASQARDLHDVFRNDAEISIGGGASPVTQKMYVRGLEEALLNVSVDGATQNNHLYHHQSALLIDPALIKRVEIEKGTAAASAGPGALGGAMRVLTVDAADLLQEGQNISAILSASVMSNDGLKTGATVAARFAKVDALFSASHLDLADYKNGNGVKEQNSGSEQHNLLFKLGLSLAENQRLSLNHQSNEDKGVRYLRANMVGFKHPVLPNEAMPQSLLRTTSSLKYEGKGVGPVSAIESTLYQSKVEGDRTDQRGNYSGEAITTQGLDLGLKNAIGDHYLKYGVNLRKENSQTNQIRDPYGNTGSGKEENKIAGVYVEALLDFGRINVSSGLRYDHYDYTDNHQQNFKSDGVSPSAGLNLQVSESLLLKAGYAQALRGAGLNEAFLLDMIDWKNAPKLEAEKASISEIGFVFTQQGFKFSGNLFKQRINNFIDVAECSADADCRTNVGDASITGYELRTEYRLGSLRLGASVAKSNSDRDGRAFNDGDQGLGTSYGRSWTTYATYDIPAYALQLGWQGRFVEALDYQPVASNATLTKAGYGVNDVYVNFLPFKKDTLSLRLSVKNIFDQQYYDQATFAYHGRLKKVLGHPEAGRDVRLEVSYKF</sequence>
<evidence type="ECO:0000256" key="12">
    <source>
        <dbReference type="SAM" id="SignalP"/>
    </source>
</evidence>
<evidence type="ECO:0000256" key="4">
    <source>
        <dbReference type="ARBA" id="ARBA00022452"/>
    </source>
</evidence>
<dbReference type="GO" id="GO:0015344">
    <property type="term" value="F:siderophore uptake transmembrane transporter activity"/>
    <property type="evidence" value="ECO:0007669"/>
    <property type="project" value="TreeGrafter"/>
</dbReference>
<evidence type="ECO:0000256" key="2">
    <source>
        <dbReference type="ARBA" id="ARBA00009810"/>
    </source>
</evidence>
<dbReference type="CDD" id="cd01347">
    <property type="entry name" value="ligand_gated_channel"/>
    <property type="match status" value="1"/>
</dbReference>
<dbReference type="KEGG" id="upv:EJN92_10045"/>
<dbReference type="PANTHER" id="PTHR30069:SF41">
    <property type="entry name" value="HEME_HEMOPEXIN UTILIZATION PROTEIN C"/>
    <property type="match status" value="1"/>
</dbReference>
<dbReference type="Pfam" id="PF00593">
    <property type="entry name" value="TonB_dep_Rec_b-barrel"/>
    <property type="match status" value="1"/>
</dbReference>